<keyword evidence="1" id="KW-1133">Transmembrane helix</keyword>
<keyword evidence="1" id="KW-0812">Transmembrane</keyword>
<name>A0A388L7V4_CHABU</name>
<evidence type="ECO:0000313" key="3">
    <source>
        <dbReference type="Proteomes" id="UP000265515"/>
    </source>
</evidence>
<sequence>MQAPWRLYEMRRLEERSFSGKHTLQPFGLVHLGKHANALWPSALCLLNLASVWACVLGLLLHILLL</sequence>
<evidence type="ECO:0000313" key="2">
    <source>
        <dbReference type="EMBL" id="GBG78389.1"/>
    </source>
</evidence>
<dbReference type="EMBL" id="BFEA01000293">
    <property type="protein sequence ID" value="GBG78389.1"/>
    <property type="molecule type" value="Genomic_DNA"/>
</dbReference>
<keyword evidence="3" id="KW-1185">Reference proteome</keyword>
<accession>A0A388L7V4</accession>
<protein>
    <submittedName>
        <fullName evidence="2">Uncharacterized protein</fullName>
    </submittedName>
</protein>
<dbReference type="Gramene" id="GBG78389">
    <property type="protein sequence ID" value="GBG78389"/>
    <property type="gene ID" value="CBR_g26417"/>
</dbReference>
<gene>
    <name evidence="2" type="ORF">CBR_g26417</name>
</gene>
<keyword evidence="1" id="KW-0472">Membrane</keyword>
<organism evidence="2 3">
    <name type="scientific">Chara braunii</name>
    <name type="common">Braun's stonewort</name>
    <dbReference type="NCBI Taxonomy" id="69332"/>
    <lineage>
        <taxon>Eukaryota</taxon>
        <taxon>Viridiplantae</taxon>
        <taxon>Streptophyta</taxon>
        <taxon>Charophyceae</taxon>
        <taxon>Charales</taxon>
        <taxon>Characeae</taxon>
        <taxon>Chara</taxon>
    </lineage>
</organism>
<dbReference type="AlphaFoldDB" id="A0A388L7V4"/>
<feature type="transmembrane region" description="Helical" evidence="1">
    <location>
        <begin position="39"/>
        <end position="65"/>
    </location>
</feature>
<proteinExistence type="predicted"/>
<comment type="caution">
    <text evidence="2">The sequence shown here is derived from an EMBL/GenBank/DDBJ whole genome shotgun (WGS) entry which is preliminary data.</text>
</comment>
<dbReference type="Proteomes" id="UP000265515">
    <property type="component" value="Unassembled WGS sequence"/>
</dbReference>
<reference evidence="2 3" key="1">
    <citation type="journal article" date="2018" name="Cell">
        <title>The Chara Genome: Secondary Complexity and Implications for Plant Terrestrialization.</title>
        <authorList>
            <person name="Nishiyama T."/>
            <person name="Sakayama H."/>
            <person name="Vries J.D."/>
            <person name="Buschmann H."/>
            <person name="Saint-Marcoux D."/>
            <person name="Ullrich K.K."/>
            <person name="Haas F.B."/>
            <person name="Vanderstraeten L."/>
            <person name="Becker D."/>
            <person name="Lang D."/>
            <person name="Vosolsobe S."/>
            <person name="Rombauts S."/>
            <person name="Wilhelmsson P.K.I."/>
            <person name="Janitza P."/>
            <person name="Kern R."/>
            <person name="Heyl A."/>
            <person name="Rumpler F."/>
            <person name="Villalobos L.I.A.C."/>
            <person name="Clay J.M."/>
            <person name="Skokan R."/>
            <person name="Toyoda A."/>
            <person name="Suzuki Y."/>
            <person name="Kagoshima H."/>
            <person name="Schijlen E."/>
            <person name="Tajeshwar N."/>
            <person name="Catarino B."/>
            <person name="Hetherington A.J."/>
            <person name="Saltykova A."/>
            <person name="Bonnot C."/>
            <person name="Breuninger H."/>
            <person name="Symeonidi A."/>
            <person name="Radhakrishnan G.V."/>
            <person name="Van Nieuwerburgh F."/>
            <person name="Deforce D."/>
            <person name="Chang C."/>
            <person name="Karol K.G."/>
            <person name="Hedrich R."/>
            <person name="Ulvskov P."/>
            <person name="Glockner G."/>
            <person name="Delwiche C.F."/>
            <person name="Petrasek J."/>
            <person name="Van de Peer Y."/>
            <person name="Friml J."/>
            <person name="Beilby M."/>
            <person name="Dolan L."/>
            <person name="Kohara Y."/>
            <person name="Sugano S."/>
            <person name="Fujiyama A."/>
            <person name="Delaux P.-M."/>
            <person name="Quint M."/>
            <person name="TheiBen G."/>
            <person name="Hagemann M."/>
            <person name="Harholt J."/>
            <person name="Dunand C."/>
            <person name="Zachgo S."/>
            <person name="Langdale J."/>
            <person name="Maumus F."/>
            <person name="Straeten D.V.D."/>
            <person name="Gould S.B."/>
            <person name="Rensing S.A."/>
        </authorList>
    </citation>
    <scope>NUCLEOTIDE SEQUENCE [LARGE SCALE GENOMIC DNA]</scope>
    <source>
        <strain evidence="2 3">S276</strain>
    </source>
</reference>
<evidence type="ECO:0000256" key="1">
    <source>
        <dbReference type="SAM" id="Phobius"/>
    </source>
</evidence>